<dbReference type="InterPro" id="IPR048913">
    <property type="entry name" value="BetaGal_gal-bd"/>
</dbReference>
<dbReference type="InterPro" id="IPR031330">
    <property type="entry name" value="Gly_Hdrlase_35_cat"/>
</dbReference>
<proteinExistence type="inferred from homology"/>
<dbReference type="PANTHER" id="PTHR23421">
    <property type="entry name" value="BETA-GALACTOSIDASE RELATED"/>
    <property type="match status" value="1"/>
</dbReference>
<reference evidence="10" key="1">
    <citation type="submission" date="2023-07" db="EMBL/GenBank/DDBJ databases">
        <title>Chromosome-level genome assembly of Artemia franciscana.</title>
        <authorList>
            <person name="Jo E."/>
        </authorList>
    </citation>
    <scope>NUCLEOTIDE SEQUENCE</scope>
    <source>
        <tissue evidence="10">Whole body</tissue>
    </source>
</reference>
<evidence type="ECO:0000256" key="5">
    <source>
        <dbReference type="ARBA" id="ARBA00023295"/>
    </source>
</evidence>
<dbReference type="PIRSF" id="PIRSF006336">
    <property type="entry name" value="B-gal"/>
    <property type="match status" value="1"/>
</dbReference>
<evidence type="ECO:0000256" key="6">
    <source>
        <dbReference type="PIRSR" id="PIRSR006336-1"/>
    </source>
</evidence>
<evidence type="ECO:0000256" key="4">
    <source>
        <dbReference type="ARBA" id="ARBA00023180"/>
    </source>
</evidence>
<dbReference type="AlphaFoldDB" id="A0AA88HIX5"/>
<dbReference type="Gene3D" id="3.20.20.80">
    <property type="entry name" value="Glycosidases"/>
    <property type="match status" value="1"/>
</dbReference>
<dbReference type="InterPro" id="IPR048912">
    <property type="entry name" value="BetaGal1-like_ABD1"/>
</dbReference>
<evidence type="ECO:0000259" key="8">
    <source>
        <dbReference type="Pfam" id="PF21317"/>
    </source>
</evidence>
<dbReference type="GO" id="GO:0005975">
    <property type="term" value="P:carbohydrate metabolic process"/>
    <property type="evidence" value="ECO:0007669"/>
    <property type="project" value="InterPro"/>
</dbReference>
<gene>
    <name evidence="10" type="ORF">QYM36_016522</name>
</gene>
<dbReference type="SUPFAM" id="SSF49785">
    <property type="entry name" value="Galactose-binding domain-like"/>
    <property type="match status" value="1"/>
</dbReference>
<keyword evidence="4" id="KW-0325">Glycoprotein</keyword>
<keyword evidence="3" id="KW-0378">Hydrolase</keyword>
<dbReference type="SUPFAM" id="SSF51445">
    <property type="entry name" value="(Trans)glycosidases"/>
    <property type="match status" value="1"/>
</dbReference>
<sequence length="575" mass="64516">MRYAGLNAVQTYIYWKGHESQDGIYDFDGNLDIEAYFAEASKVGLYVILRLGPYIDAEVDMGGLPFWILSNNPEAKLRTADPSFMKFVDRWFAVLLPKVKKHLVNNGGNILMVQVENEYGSYPACDYEYTSTLRDLVLRHLGADTVLFTTDGNADGYLKCGKIPGAYATVDFGAGSDVKSAFRALRHFEPKGPLVNSEYYTGWLDFWGERHSKADGKLVADSLYQILALNASVNLYVFHGGTSFGFMSGGLDNPYRPCPTSYDYDAPISEAGDLSTKYYLIKDVIEKYFIASKLPAPTNTTKKAYGKVQISPVIKLMDIIRSSKSLVFRPQEVLSKKPLTFEQLRQDGGYVVYCTKLKTNFKDPSVLKVGGVGDRGYIYHNQVLTGRLDNSQKLYQIGLHGKKGDDLCILVENQGRVSYGMSINQKKGILGNVTLGNSILEDWIMYPLPFNNTMKLFEAVKLIKKDSKDRYGRNVNTGLFIGSFTVPQGEDPADTFLDMTGWNKGIAFINERNLGRYWPVQGPQITLFIPSVFLNPFPGLNRIVLFEQEQAPCRSRSDCFIRLVDEHLIDTSVPE</sequence>
<name>A0AA88HIX5_ARTSF</name>
<evidence type="ECO:0000256" key="3">
    <source>
        <dbReference type="ARBA" id="ARBA00022801"/>
    </source>
</evidence>
<comment type="caution">
    <text evidence="10">The sequence shown here is derived from an EMBL/GenBank/DDBJ whole genome shotgun (WGS) entry which is preliminary data.</text>
</comment>
<protein>
    <recommendedName>
        <fullName evidence="12">Beta-galactosidase</fullName>
    </recommendedName>
</protein>
<comment type="similarity">
    <text evidence="1">Belongs to the glycosyl hydrolase 35 family.</text>
</comment>
<evidence type="ECO:0008006" key="12">
    <source>
        <dbReference type="Google" id="ProtNLM"/>
    </source>
</evidence>
<evidence type="ECO:0000313" key="10">
    <source>
        <dbReference type="EMBL" id="KAK2706516.1"/>
    </source>
</evidence>
<dbReference type="Gene3D" id="2.60.120.260">
    <property type="entry name" value="Galactose-binding domain-like"/>
    <property type="match status" value="2"/>
</dbReference>
<dbReference type="FunFam" id="3.20.20.80:FF:000017">
    <property type="entry name" value="Beta-galactosidase"/>
    <property type="match status" value="1"/>
</dbReference>
<feature type="domain" description="Beta-galactosidase 1-like first all-beta" evidence="8">
    <location>
        <begin position="338"/>
        <end position="449"/>
    </location>
</feature>
<dbReference type="PRINTS" id="PR00742">
    <property type="entry name" value="GLHYDRLASE35"/>
</dbReference>
<evidence type="ECO:0000256" key="2">
    <source>
        <dbReference type="ARBA" id="ARBA00022729"/>
    </source>
</evidence>
<feature type="active site" description="Nucleophile" evidence="6">
    <location>
        <position position="198"/>
    </location>
</feature>
<feature type="domain" description="Beta-galactosidase galactose-binding" evidence="9">
    <location>
        <begin position="480"/>
        <end position="536"/>
    </location>
</feature>
<feature type="domain" description="Glycoside hydrolase 35 catalytic" evidence="7">
    <location>
        <begin position="1"/>
        <end position="287"/>
    </location>
</feature>
<dbReference type="Proteomes" id="UP001187531">
    <property type="component" value="Unassembled WGS sequence"/>
</dbReference>
<organism evidence="10 11">
    <name type="scientific">Artemia franciscana</name>
    <name type="common">Brine shrimp</name>
    <name type="synonym">Artemia sanfranciscana</name>
    <dbReference type="NCBI Taxonomy" id="6661"/>
    <lineage>
        <taxon>Eukaryota</taxon>
        <taxon>Metazoa</taxon>
        <taxon>Ecdysozoa</taxon>
        <taxon>Arthropoda</taxon>
        <taxon>Crustacea</taxon>
        <taxon>Branchiopoda</taxon>
        <taxon>Anostraca</taxon>
        <taxon>Artemiidae</taxon>
        <taxon>Artemia</taxon>
    </lineage>
</organism>
<dbReference type="Pfam" id="PF21467">
    <property type="entry name" value="BetaGal_gal-bd"/>
    <property type="match status" value="1"/>
</dbReference>
<evidence type="ECO:0000259" key="7">
    <source>
        <dbReference type="Pfam" id="PF01301"/>
    </source>
</evidence>
<dbReference type="InterPro" id="IPR017853">
    <property type="entry name" value="GH"/>
</dbReference>
<feature type="active site" description="Proton donor" evidence="6">
    <location>
        <position position="118"/>
    </location>
</feature>
<dbReference type="InterPro" id="IPR026283">
    <property type="entry name" value="B-gal_1-like"/>
</dbReference>
<dbReference type="GO" id="GO:0004565">
    <property type="term" value="F:beta-galactosidase activity"/>
    <property type="evidence" value="ECO:0007669"/>
    <property type="project" value="InterPro"/>
</dbReference>
<dbReference type="EMBL" id="JAVRJZ010000020">
    <property type="protein sequence ID" value="KAK2706516.1"/>
    <property type="molecule type" value="Genomic_DNA"/>
</dbReference>
<evidence type="ECO:0000256" key="1">
    <source>
        <dbReference type="ARBA" id="ARBA00009809"/>
    </source>
</evidence>
<accession>A0AA88HIX5</accession>
<evidence type="ECO:0000259" key="9">
    <source>
        <dbReference type="Pfam" id="PF21467"/>
    </source>
</evidence>
<dbReference type="Pfam" id="PF01301">
    <property type="entry name" value="Glyco_hydro_35"/>
    <property type="match status" value="1"/>
</dbReference>
<dbReference type="Pfam" id="PF21317">
    <property type="entry name" value="BetaGal_ABD_1"/>
    <property type="match status" value="1"/>
</dbReference>
<keyword evidence="11" id="KW-1185">Reference proteome</keyword>
<keyword evidence="2" id="KW-0732">Signal</keyword>
<dbReference type="InterPro" id="IPR008979">
    <property type="entry name" value="Galactose-bd-like_sf"/>
</dbReference>
<evidence type="ECO:0000313" key="11">
    <source>
        <dbReference type="Proteomes" id="UP001187531"/>
    </source>
</evidence>
<dbReference type="InterPro" id="IPR001944">
    <property type="entry name" value="Glycoside_Hdrlase_35"/>
</dbReference>
<keyword evidence="5" id="KW-0326">Glycosidase</keyword>